<evidence type="ECO:0000256" key="2">
    <source>
        <dbReference type="ARBA" id="ARBA00023015"/>
    </source>
</evidence>
<dbReference type="InterPro" id="IPR039420">
    <property type="entry name" value="WalR-like"/>
</dbReference>
<keyword evidence="1 5" id="KW-0597">Phosphoprotein</keyword>
<dbReference type="PANTHER" id="PTHR43214:SF41">
    <property type="entry name" value="NITRATE_NITRITE RESPONSE REGULATOR PROTEIN NARP"/>
    <property type="match status" value="1"/>
</dbReference>
<dbReference type="GO" id="GO:0006355">
    <property type="term" value="P:regulation of DNA-templated transcription"/>
    <property type="evidence" value="ECO:0007669"/>
    <property type="project" value="InterPro"/>
</dbReference>
<protein>
    <submittedName>
        <fullName evidence="8">Response regulator transcription factor</fullName>
    </submittedName>
</protein>
<evidence type="ECO:0000259" key="7">
    <source>
        <dbReference type="PROSITE" id="PS50110"/>
    </source>
</evidence>
<keyword evidence="2" id="KW-0805">Transcription regulation</keyword>
<evidence type="ECO:0000256" key="1">
    <source>
        <dbReference type="ARBA" id="ARBA00022553"/>
    </source>
</evidence>
<dbReference type="RefSeq" id="WP_406700568.1">
    <property type="nucleotide sequence ID" value="NZ_CP155447.1"/>
</dbReference>
<dbReference type="InterPro" id="IPR016032">
    <property type="entry name" value="Sig_transdc_resp-reg_C-effctor"/>
</dbReference>
<dbReference type="InterPro" id="IPR011006">
    <property type="entry name" value="CheY-like_superfamily"/>
</dbReference>
<sequence>MSNIRVVLADDHNLLRAGIRALLEDQQGIEVIAEAADGREALELVEALRPDIILMDIAMPGLSGLDVAARLHHEKSDVKVIILTMHKDEAYVRRAILAGASGYLLKDSDTEELGLALRAVARGETYLSPAVSKHLVADYRRQAAAETGLTGGLTQRQLEVLRQVAEGKTTKAIAQNLGLSIKTVESHRTLLMERLGIHDVAGLVRYAIRVGLITSDE</sequence>
<evidence type="ECO:0000259" key="6">
    <source>
        <dbReference type="PROSITE" id="PS50043"/>
    </source>
</evidence>
<dbReference type="PRINTS" id="PR00038">
    <property type="entry name" value="HTHLUXR"/>
</dbReference>
<dbReference type="AlphaFoldDB" id="A0AAU7CQN5"/>
<dbReference type="SUPFAM" id="SSF52172">
    <property type="entry name" value="CheY-like"/>
    <property type="match status" value="1"/>
</dbReference>
<dbReference type="PROSITE" id="PS50043">
    <property type="entry name" value="HTH_LUXR_2"/>
    <property type="match status" value="1"/>
</dbReference>
<dbReference type="GO" id="GO:0000160">
    <property type="term" value="P:phosphorelay signal transduction system"/>
    <property type="evidence" value="ECO:0007669"/>
    <property type="project" value="InterPro"/>
</dbReference>
<dbReference type="InterPro" id="IPR001789">
    <property type="entry name" value="Sig_transdc_resp-reg_receiver"/>
</dbReference>
<dbReference type="SMART" id="SM00421">
    <property type="entry name" value="HTH_LUXR"/>
    <property type="match status" value="1"/>
</dbReference>
<gene>
    <name evidence="8" type="ORF">V5E97_17350</name>
</gene>
<keyword evidence="4" id="KW-0804">Transcription</keyword>
<proteinExistence type="predicted"/>
<feature type="modified residue" description="4-aspartylphosphate" evidence="5">
    <location>
        <position position="56"/>
    </location>
</feature>
<dbReference type="InterPro" id="IPR058245">
    <property type="entry name" value="NreC/VraR/RcsB-like_REC"/>
</dbReference>
<evidence type="ECO:0000256" key="4">
    <source>
        <dbReference type="ARBA" id="ARBA00023163"/>
    </source>
</evidence>
<evidence type="ECO:0000256" key="5">
    <source>
        <dbReference type="PROSITE-ProRule" id="PRU00169"/>
    </source>
</evidence>
<keyword evidence="3" id="KW-0238">DNA-binding</keyword>
<organism evidence="8">
    <name type="scientific">Singulisphaera sp. Ch08</name>
    <dbReference type="NCBI Taxonomy" id="3120278"/>
    <lineage>
        <taxon>Bacteria</taxon>
        <taxon>Pseudomonadati</taxon>
        <taxon>Planctomycetota</taxon>
        <taxon>Planctomycetia</taxon>
        <taxon>Isosphaerales</taxon>
        <taxon>Isosphaeraceae</taxon>
        <taxon>Singulisphaera</taxon>
    </lineage>
</organism>
<dbReference type="PANTHER" id="PTHR43214">
    <property type="entry name" value="TWO-COMPONENT RESPONSE REGULATOR"/>
    <property type="match status" value="1"/>
</dbReference>
<dbReference type="Pfam" id="PF00196">
    <property type="entry name" value="GerE"/>
    <property type="match status" value="1"/>
</dbReference>
<dbReference type="Pfam" id="PF00072">
    <property type="entry name" value="Response_reg"/>
    <property type="match status" value="1"/>
</dbReference>
<name>A0AAU7CQN5_9BACT</name>
<dbReference type="InterPro" id="IPR000792">
    <property type="entry name" value="Tscrpt_reg_LuxR_C"/>
</dbReference>
<dbReference type="CDD" id="cd06170">
    <property type="entry name" value="LuxR_C_like"/>
    <property type="match status" value="1"/>
</dbReference>
<accession>A0AAU7CQN5</accession>
<dbReference type="SUPFAM" id="SSF46894">
    <property type="entry name" value="C-terminal effector domain of the bipartite response regulators"/>
    <property type="match status" value="1"/>
</dbReference>
<feature type="domain" description="HTH luxR-type" evidence="6">
    <location>
        <begin position="146"/>
        <end position="211"/>
    </location>
</feature>
<evidence type="ECO:0000313" key="8">
    <source>
        <dbReference type="EMBL" id="XBH07729.1"/>
    </source>
</evidence>
<dbReference type="GO" id="GO:0003677">
    <property type="term" value="F:DNA binding"/>
    <property type="evidence" value="ECO:0007669"/>
    <property type="project" value="UniProtKB-KW"/>
</dbReference>
<dbReference type="Gene3D" id="3.40.50.2300">
    <property type="match status" value="1"/>
</dbReference>
<evidence type="ECO:0000256" key="3">
    <source>
        <dbReference type="ARBA" id="ARBA00023125"/>
    </source>
</evidence>
<feature type="domain" description="Response regulatory" evidence="7">
    <location>
        <begin position="5"/>
        <end position="121"/>
    </location>
</feature>
<dbReference type="EMBL" id="CP155447">
    <property type="protein sequence ID" value="XBH07729.1"/>
    <property type="molecule type" value="Genomic_DNA"/>
</dbReference>
<dbReference type="SMART" id="SM00448">
    <property type="entry name" value="REC"/>
    <property type="match status" value="1"/>
</dbReference>
<dbReference type="CDD" id="cd17535">
    <property type="entry name" value="REC_NarL-like"/>
    <property type="match status" value="1"/>
</dbReference>
<reference evidence="8" key="1">
    <citation type="submission" date="2024-05" db="EMBL/GenBank/DDBJ databases">
        <title>Planctomycetes of the genus Singulisphaera possess chitinolytic capabilities.</title>
        <authorList>
            <person name="Ivanova A."/>
        </authorList>
    </citation>
    <scope>NUCLEOTIDE SEQUENCE</scope>
    <source>
        <strain evidence="8">Ch08T</strain>
    </source>
</reference>
<dbReference type="PROSITE" id="PS50110">
    <property type="entry name" value="RESPONSE_REGULATORY"/>
    <property type="match status" value="1"/>
</dbReference>